<feature type="domain" description="HTH lysR-type" evidence="5">
    <location>
        <begin position="1"/>
        <end position="59"/>
    </location>
</feature>
<dbReference type="InterPro" id="IPR005119">
    <property type="entry name" value="LysR_subst-bd"/>
</dbReference>
<dbReference type="InterPro" id="IPR000847">
    <property type="entry name" value="LysR_HTH_N"/>
</dbReference>
<dbReference type="Pfam" id="PF00126">
    <property type="entry name" value="HTH_1"/>
    <property type="match status" value="1"/>
</dbReference>
<dbReference type="GO" id="GO:0000976">
    <property type="term" value="F:transcription cis-regulatory region binding"/>
    <property type="evidence" value="ECO:0007669"/>
    <property type="project" value="TreeGrafter"/>
</dbReference>
<dbReference type="PRINTS" id="PR00039">
    <property type="entry name" value="HTHLYSR"/>
</dbReference>
<dbReference type="EMBL" id="JRYR02000001">
    <property type="protein sequence ID" value="OHX66372.1"/>
    <property type="molecule type" value="Genomic_DNA"/>
</dbReference>
<evidence type="ECO:0000313" key="6">
    <source>
        <dbReference type="EMBL" id="OHX66372.1"/>
    </source>
</evidence>
<sequence>MKSHFRLHVFSEVIQRHSFTKAAEALNISQPAVTKHVRALEEEYGIPLLERKGMLIHLTPAGEILKQYCDKIFSLERQLHFDIDSIKENIGGTIRIGASTTIAQYIIPSVIATFQQKVKDVKIEIRSGNTEAIENWLLEDVIDIGMIEGDPHRGGLKYIPFLNDELVLVCSAKNNLKSTTINIDQLLKKPLVMREQGSGTRKIIENALHQKNIKESSLTTVMYLDTTESIKRYVSSSNNYAILSIYSVLDELNRDQLQIIDIDDLEINRDLHFVIKEGGSIGIGARFMDYALLHYNKKL</sequence>
<accession>A0A1S1YZF1</accession>
<comment type="similarity">
    <text evidence="1">Belongs to the LysR transcriptional regulatory family.</text>
</comment>
<dbReference type="PANTHER" id="PTHR30126">
    <property type="entry name" value="HTH-TYPE TRANSCRIPTIONAL REGULATOR"/>
    <property type="match status" value="1"/>
</dbReference>
<keyword evidence="7" id="KW-1185">Reference proteome</keyword>
<evidence type="ECO:0000256" key="3">
    <source>
        <dbReference type="ARBA" id="ARBA00023125"/>
    </source>
</evidence>
<gene>
    <name evidence="6" type="ORF">NH26_08405</name>
</gene>
<dbReference type="InterPro" id="IPR036388">
    <property type="entry name" value="WH-like_DNA-bd_sf"/>
</dbReference>
<keyword evidence="4" id="KW-0804">Transcription</keyword>
<dbReference type="OrthoDB" id="9785745at2"/>
<protein>
    <recommendedName>
        <fullName evidence="5">HTH lysR-type domain-containing protein</fullName>
    </recommendedName>
</protein>
<evidence type="ECO:0000259" key="5">
    <source>
        <dbReference type="PROSITE" id="PS50931"/>
    </source>
</evidence>
<organism evidence="6 7">
    <name type="scientific">Flammeovirga pacifica</name>
    <dbReference type="NCBI Taxonomy" id="915059"/>
    <lineage>
        <taxon>Bacteria</taxon>
        <taxon>Pseudomonadati</taxon>
        <taxon>Bacteroidota</taxon>
        <taxon>Cytophagia</taxon>
        <taxon>Cytophagales</taxon>
        <taxon>Flammeovirgaceae</taxon>
        <taxon>Flammeovirga</taxon>
    </lineage>
</organism>
<evidence type="ECO:0000256" key="2">
    <source>
        <dbReference type="ARBA" id="ARBA00023015"/>
    </source>
</evidence>
<reference evidence="6 7" key="1">
    <citation type="journal article" date="2012" name="Int. J. Syst. Evol. Microbiol.">
        <title>Flammeovirga pacifica sp. nov., isolated from deep-sea sediment.</title>
        <authorList>
            <person name="Xu H."/>
            <person name="Fu Y."/>
            <person name="Yang N."/>
            <person name="Ding Z."/>
            <person name="Lai Q."/>
            <person name="Zeng R."/>
        </authorList>
    </citation>
    <scope>NUCLEOTIDE SEQUENCE [LARGE SCALE GENOMIC DNA]</scope>
    <source>
        <strain evidence="7">DSM 24597 / LMG 26175 / WPAGA1</strain>
    </source>
</reference>
<dbReference type="Proteomes" id="UP000179797">
    <property type="component" value="Unassembled WGS sequence"/>
</dbReference>
<keyword evidence="2" id="KW-0805">Transcription regulation</keyword>
<dbReference type="RefSeq" id="WP_044224818.1">
    <property type="nucleotide sequence ID" value="NZ_JRYR02000001.1"/>
</dbReference>
<dbReference type="Gene3D" id="1.10.10.10">
    <property type="entry name" value="Winged helix-like DNA-binding domain superfamily/Winged helix DNA-binding domain"/>
    <property type="match status" value="1"/>
</dbReference>
<dbReference type="GO" id="GO:0003700">
    <property type="term" value="F:DNA-binding transcription factor activity"/>
    <property type="evidence" value="ECO:0007669"/>
    <property type="project" value="InterPro"/>
</dbReference>
<keyword evidence="3" id="KW-0238">DNA-binding</keyword>
<evidence type="ECO:0000313" key="7">
    <source>
        <dbReference type="Proteomes" id="UP000179797"/>
    </source>
</evidence>
<dbReference type="AlphaFoldDB" id="A0A1S1YZF1"/>
<dbReference type="Gene3D" id="3.40.190.290">
    <property type="match status" value="1"/>
</dbReference>
<name>A0A1S1YZF1_FLAPC</name>
<dbReference type="SUPFAM" id="SSF53850">
    <property type="entry name" value="Periplasmic binding protein-like II"/>
    <property type="match status" value="1"/>
</dbReference>
<evidence type="ECO:0000256" key="4">
    <source>
        <dbReference type="ARBA" id="ARBA00023163"/>
    </source>
</evidence>
<proteinExistence type="inferred from homology"/>
<dbReference type="Pfam" id="PF03466">
    <property type="entry name" value="LysR_substrate"/>
    <property type="match status" value="1"/>
</dbReference>
<dbReference type="STRING" id="915059.NH26_08405"/>
<dbReference type="PANTHER" id="PTHR30126:SF39">
    <property type="entry name" value="HTH-TYPE TRANSCRIPTIONAL REGULATOR CYSL"/>
    <property type="match status" value="1"/>
</dbReference>
<dbReference type="InterPro" id="IPR036390">
    <property type="entry name" value="WH_DNA-bd_sf"/>
</dbReference>
<dbReference type="FunFam" id="1.10.10.10:FF:000001">
    <property type="entry name" value="LysR family transcriptional regulator"/>
    <property type="match status" value="1"/>
</dbReference>
<comment type="caution">
    <text evidence="6">The sequence shown here is derived from an EMBL/GenBank/DDBJ whole genome shotgun (WGS) entry which is preliminary data.</text>
</comment>
<evidence type="ECO:0000256" key="1">
    <source>
        <dbReference type="ARBA" id="ARBA00009437"/>
    </source>
</evidence>
<dbReference type="PROSITE" id="PS50931">
    <property type="entry name" value="HTH_LYSR"/>
    <property type="match status" value="1"/>
</dbReference>
<dbReference type="SUPFAM" id="SSF46785">
    <property type="entry name" value="Winged helix' DNA-binding domain"/>
    <property type="match status" value="1"/>
</dbReference>